<accession>A0A4R3JSW8</accession>
<name>A0A4R3JSW8_9FIRM</name>
<evidence type="ECO:0000256" key="8">
    <source>
        <dbReference type="ARBA" id="ARBA00022857"/>
    </source>
</evidence>
<evidence type="ECO:0000259" key="20">
    <source>
        <dbReference type="PROSITE" id="PS51383"/>
    </source>
</evidence>
<gene>
    <name evidence="17" type="primary">nnrD</name>
    <name evidence="22" type="synonym">nnr</name>
    <name evidence="18" type="synonym">nnrE</name>
    <name evidence="23" type="ORF">EDD74_10446</name>
    <name evidence="22" type="ORF">FAEUMB_27840</name>
</gene>
<dbReference type="SUPFAM" id="SSF53613">
    <property type="entry name" value="Ribokinase-like"/>
    <property type="match status" value="1"/>
</dbReference>
<evidence type="ECO:0000256" key="14">
    <source>
        <dbReference type="ARBA" id="ARBA00025153"/>
    </source>
</evidence>
<evidence type="ECO:0000256" key="2">
    <source>
        <dbReference type="ARBA" id="ARBA00000909"/>
    </source>
</evidence>
<comment type="similarity">
    <text evidence="4 19">In the C-terminal section; belongs to the NnrD/CARKD family.</text>
</comment>
<evidence type="ECO:0000256" key="4">
    <source>
        <dbReference type="ARBA" id="ARBA00009524"/>
    </source>
</evidence>
<feature type="domain" description="YjeF C-terminal" evidence="20">
    <location>
        <begin position="220"/>
        <end position="495"/>
    </location>
</feature>
<evidence type="ECO:0000256" key="17">
    <source>
        <dbReference type="HAMAP-Rule" id="MF_01965"/>
    </source>
</evidence>
<keyword evidence="8 17" id="KW-0521">NADP</keyword>
<comment type="cofactor">
    <cofactor evidence="18 19">
        <name>K(+)</name>
        <dbReference type="ChEBI" id="CHEBI:29103"/>
    </cofactor>
    <text evidence="18 19">Binds 1 potassium ion per subunit.</text>
</comment>
<feature type="binding site" evidence="17">
    <location>
        <position position="369"/>
    </location>
    <ligand>
        <name>(6S)-NADPHX</name>
        <dbReference type="ChEBI" id="CHEBI:64076"/>
    </ligand>
</feature>
<dbReference type="HAMAP" id="MF_01965">
    <property type="entry name" value="NADHX_dehydratase"/>
    <property type="match status" value="1"/>
</dbReference>
<keyword evidence="5 18" id="KW-0479">Metal-binding</keyword>
<keyword evidence="13" id="KW-0511">Multifunctional enzyme</keyword>
<evidence type="ECO:0000256" key="18">
    <source>
        <dbReference type="HAMAP-Rule" id="MF_01966"/>
    </source>
</evidence>
<comment type="function">
    <text evidence="14 19">Bifunctional enzyme that catalyzes the epimerization of the S- and R-forms of NAD(P)HX and the dehydration of the S-form of NAD(P)HX at the expense of ADP, which is converted to AMP. This allows the repair of both epimers of NAD(P)HX, a damaged form of NAD(P)H that is a result of enzymatic or heat-dependent hydration.</text>
</comment>
<reference evidence="23 24" key="2">
    <citation type="submission" date="2019-03" db="EMBL/GenBank/DDBJ databases">
        <title>Genomic Encyclopedia of Type Strains, Phase IV (KMG-IV): sequencing the most valuable type-strain genomes for metagenomic binning, comparative biology and taxonomic classification.</title>
        <authorList>
            <person name="Goeker M."/>
        </authorList>
    </citation>
    <scope>NUCLEOTIDE SEQUENCE [LARGE SCALE GENOMIC DNA]</scope>
    <source>
        <strain evidence="23 24">DSM 103426</strain>
    </source>
</reference>
<dbReference type="Pfam" id="PF03853">
    <property type="entry name" value="YjeF_N"/>
    <property type="match status" value="1"/>
</dbReference>
<comment type="similarity">
    <text evidence="18">Belongs to the NnrE/AIBP family.</text>
</comment>
<evidence type="ECO:0000256" key="12">
    <source>
        <dbReference type="ARBA" id="ARBA00023239"/>
    </source>
</evidence>
<evidence type="ECO:0000256" key="9">
    <source>
        <dbReference type="ARBA" id="ARBA00022958"/>
    </source>
</evidence>
<evidence type="ECO:0000256" key="13">
    <source>
        <dbReference type="ARBA" id="ARBA00023268"/>
    </source>
</evidence>
<feature type="binding site" evidence="18">
    <location>
        <position position="59"/>
    </location>
    <ligand>
        <name>K(+)</name>
        <dbReference type="ChEBI" id="CHEBI:29103"/>
    </ligand>
</feature>
<dbReference type="PANTHER" id="PTHR12592">
    <property type="entry name" value="ATP-DEPENDENT (S)-NAD(P)H-HYDRATE DEHYDRATASE FAMILY MEMBER"/>
    <property type="match status" value="1"/>
</dbReference>
<dbReference type="GO" id="GO:0005524">
    <property type="term" value="F:ATP binding"/>
    <property type="evidence" value="ECO:0007669"/>
    <property type="project" value="UniProtKB-UniRule"/>
</dbReference>
<comment type="subunit">
    <text evidence="17">Homotetramer.</text>
</comment>
<dbReference type="GO" id="GO:0052856">
    <property type="term" value="F:NAD(P)HX epimerase activity"/>
    <property type="evidence" value="ECO:0007669"/>
    <property type="project" value="UniProtKB-UniRule"/>
</dbReference>
<reference evidence="22 25" key="1">
    <citation type="journal article" date="2018" name="Int. J. Syst. Evol. Microbiol.">
        <title>Draft Genome Sequence of Faecalimonas umbilicata JCM 30896T, an Acetate-Producing Bacterium Isolated from Human Feces.</title>
        <authorList>
            <person name="Sakamoto M."/>
            <person name="Ikeyama N."/>
            <person name="Yuki M."/>
            <person name="Ohkuma M."/>
        </authorList>
    </citation>
    <scope>NUCLEOTIDE SEQUENCE [LARGE SCALE GENOMIC DNA]</scope>
    <source>
        <strain evidence="22 25">EGH7</strain>
    </source>
</reference>
<dbReference type="InterPro" id="IPR036652">
    <property type="entry name" value="YjeF_N_dom_sf"/>
</dbReference>
<dbReference type="Proteomes" id="UP000294613">
    <property type="component" value="Unassembled WGS sequence"/>
</dbReference>
<feature type="binding site" evidence="18">
    <location>
        <begin position="58"/>
        <end position="62"/>
    </location>
    <ligand>
        <name>(6S)-NADPHX</name>
        <dbReference type="ChEBI" id="CHEBI:64076"/>
    </ligand>
</feature>
<comment type="function">
    <text evidence="18">Catalyzes the epimerization of the S- and R-forms of NAD(P)HX, a damaged form of NAD(P)H that is a result of enzymatic or heat-dependent hydration. This is a prerequisite for the S-specific NAD(P)H-hydrate dehydratase to allow the repair of both epimers of NAD(P)HX.</text>
</comment>
<dbReference type="InterPro" id="IPR000631">
    <property type="entry name" value="CARKD"/>
</dbReference>
<evidence type="ECO:0000256" key="5">
    <source>
        <dbReference type="ARBA" id="ARBA00022723"/>
    </source>
</evidence>
<comment type="catalytic activity">
    <reaction evidence="15 17 19">
        <text>(6S)-NADHX + ADP = AMP + phosphate + NADH + H(+)</text>
        <dbReference type="Rhea" id="RHEA:32223"/>
        <dbReference type="ChEBI" id="CHEBI:15378"/>
        <dbReference type="ChEBI" id="CHEBI:43474"/>
        <dbReference type="ChEBI" id="CHEBI:57945"/>
        <dbReference type="ChEBI" id="CHEBI:64074"/>
        <dbReference type="ChEBI" id="CHEBI:456215"/>
        <dbReference type="ChEBI" id="CHEBI:456216"/>
        <dbReference type="EC" id="4.2.1.136"/>
    </reaction>
</comment>
<keyword evidence="10 17" id="KW-0520">NAD</keyword>
<comment type="catalytic activity">
    <reaction evidence="1 18 19">
        <text>(6R)-NADHX = (6S)-NADHX</text>
        <dbReference type="Rhea" id="RHEA:32215"/>
        <dbReference type="ChEBI" id="CHEBI:64074"/>
        <dbReference type="ChEBI" id="CHEBI:64075"/>
        <dbReference type="EC" id="5.1.99.6"/>
    </reaction>
</comment>
<dbReference type="PROSITE" id="PS51383">
    <property type="entry name" value="YJEF_C_3"/>
    <property type="match status" value="1"/>
</dbReference>
<comment type="function">
    <text evidence="17">Catalyzes the dehydration of the S-form of NAD(P)HX at the expense of ADP, which is converted to AMP. Together with NAD(P)HX epimerase, which catalyzes the epimerization of the S- and R-forms, the enzyme allows the repair of both epimers of NAD(P)HX, a damaged form of NAD(P)H that is a result of enzymatic or heat-dependent hydration.</text>
</comment>
<keyword evidence="12 17" id="KW-0456">Lyase</keyword>
<evidence type="ECO:0000256" key="15">
    <source>
        <dbReference type="ARBA" id="ARBA00048238"/>
    </source>
</evidence>
<dbReference type="GO" id="GO:0046496">
    <property type="term" value="P:nicotinamide nucleotide metabolic process"/>
    <property type="evidence" value="ECO:0007669"/>
    <property type="project" value="UniProtKB-UniRule"/>
</dbReference>
<comment type="similarity">
    <text evidence="17">Belongs to the NnrD/CARKD family.</text>
</comment>
<feature type="binding site" evidence="18">
    <location>
        <position position="120"/>
    </location>
    <ligand>
        <name>K(+)</name>
        <dbReference type="ChEBI" id="CHEBI:29103"/>
    </ligand>
</feature>
<dbReference type="EC" id="5.1.99.6" evidence="19"/>
<dbReference type="GO" id="GO:0110051">
    <property type="term" value="P:metabolite repair"/>
    <property type="evidence" value="ECO:0007669"/>
    <property type="project" value="TreeGrafter"/>
</dbReference>
<keyword evidence="9 18" id="KW-0630">Potassium</keyword>
<comment type="catalytic activity">
    <reaction evidence="2 18 19">
        <text>(6R)-NADPHX = (6S)-NADPHX</text>
        <dbReference type="Rhea" id="RHEA:32227"/>
        <dbReference type="ChEBI" id="CHEBI:64076"/>
        <dbReference type="ChEBI" id="CHEBI:64077"/>
        <dbReference type="EC" id="5.1.99.6"/>
    </reaction>
</comment>
<protein>
    <recommendedName>
        <fullName evidence="19">Bifunctional NAD(P)H-hydrate repair enzyme</fullName>
    </recommendedName>
    <alternativeName>
        <fullName evidence="19">Nicotinamide nucleotide repair protein</fullName>
    </alternativeName>
    <domain>
        <recommendedName>
            <fullName evidence="19">ADP-dependent (S)-NAD(P)H-hydrate dehydratase</fullName>
            <ecNumber evidence="19">4.2.1.136</ecNumber>
        </recommendedName>
        <alternativeName>
            <fullName evidence="19">ADP-dependent NAD(P)HX dehydratase</fullName>
        </alternativeName>
    </domain>
    <domain>
        <recommendedName>
            <fullName evidence="19">NAD(P)H-hydrate epimerase</fullName>
            <ecNumber evidence="19">5.1.99.6</ecNumber>
        </recommendedName>
    </domain>
</protein>
<evidence type="ECO:0000256" key="6">
    <source>
        <dbReference type="ARBA" id="ARBA00022741"/>
    </source>
</evidence>
<evidence type="ECO:0000313" key="22">
    <source>
        <dbReference type="EMBL" id="GBU06243.1"/>
    </source>
</evidence>
<evidence type="ECO:0000256" key="11">
    <source>
        <dbReference type="ARBA" id="ARBA00023235"/>
    </source>
</evidence>
<dbReference type="InterPro" id="IPR029056">
    <property type="entry name" value="Ribokinase-like"/>
</dbReference>
<dbReference type="CDD" id="cd01171">
    <property type="entry name" value="YXKO-related"/>
    <property type="match status" value="1"/>
</dbReference>
<keyword evidence="25" id="KW-1185">Reference proteome</keyword>
<evidence type="ECO:0000256" key="10">
    <source>
        <dbReference type="ARBA" id="ARBA00023027"/>
    </source>
</evidence>
<keyword evidence="11 18" id="KW-0413">Isomerase</keyword>
<feature type="domain" description="YjeF N-terminal" evidence="21">
    <location>
        <begin position="10"/>
        <end position="210"/>
    </location>
</feature>
<feature type="binding site" evidence="17">
    <location>
        <position position="255"/>
    </location>
    <ligand>
        <name>(6S)-NADPHX</name>
        <dbReference type="ChEBI" id="CHEBI:64076"/>
    </ligand>
</feature>
<dbReference type="RefSeq" id="WP_116442263.1">
    <property type="nucleotide sequence ID" value="NZ_BHEO01000008.1"/>
</dbReference>
<dbReference type="AlphaFoldDB" id="A0A4R3JSW8"/>
<dbReference type="EMBL" id="SLZV01000004">
    <property type="protein sequence ID" value="TCS69291.1"/>
    <property type="molecule type" value="Genomic_DNA"/>
</dbReference>
<proteinExistence type="inferred from homology"/>
<dbReference type="GO" id="GO:0046872">
    <property type="term" value="F:metal ion binding"/>
    <property type="evidence" value="ECO:0007669"/>
    <property type="project" value="UniProtKB-UniRule"/>
</dbReference>
<organism evidence="23 24">
    <name type="scientific">Faecalimonas umbilicata</name>
    <dbReference type="NCBI Taxonomy" id="1912855"/>
    <lineage>
        <taxon>Bacteria</taxon>
        <taxon>Bacillati</taxon>
        <taxon>Bacillota</taxon>
        <taxon>Clostridia</taxon>
        <taxon>Lachnospirales</taxon>
        <taxon>Lachnospiraceae</taxon>
        <taxon>Faecalimonas</taxon>
    </lineage>
</organism>
<dbReference type="InterPro" id="IPR030677">
    <property type="entry name" value="Nnr"/>
</dbReference>
<dbReference type="PANTHER" id="PTHR12592:SF0">
    <property type="entry name" value="ATP-DEPENDENT (S)-NAD(P)H-HYDRATE DEHYDRATASE"/>
    <property type="match status" value="1"/>
</dbReference>
<feature type="binding site" evidence="17">
    <location>
        <position position="318"/>
    </location>
    <ligand>
        <name>(6S)-NADPHX</name>
        <dbReference type="ChEBI" id="CHEBI:64076"/>
    </ligand>
</feature>
<evidence type="ECO:0000259" key="21">
    <source>
        <dbReference type="PROSITE" id="PS51385"/>
    </source>
</evidence>
<feature type="binding site" evidence="18">
    <location>
        <begin position="124"/>
        <end position="130"/>
    </location>
    <ligand>
        <name>(6S)-NADPHX</name>
        <dbReference type="ChEBI" id="CHEBI:64076"/>
    </ligand>
</feature>
<dbReference type="EMBL" id="BHEO01000008">
    <property type="protein sequence ID" value="GBU06243.1"/>
    <property type="molecule type" value="Genomic_DNA"/>
</dbReference>
<comment type="cofactor">
    <cofactor evidence="17">
        <name>Mg(2+)</name>
        <dbReference type="ChEBI" id="CHEBI:18420"/>
    </cofactor>
</comment>
<keyword evidence="6 17" id="KW-0547">Nucleotide-binding</keyword>
<dbReference type="NCBIfam" id="TIGR00196">
    <property type="entry name" value="yjeF_cterm"/>
    <property type="match status" value="1"/>
</dbReference>
<feature type="binding site" evidence="18">
    <location>
        <position position="135"/>
    </location>
    <ligand>
        <name>(6S)-NADPHX</name>
        <dbReference type="ChEBI" id="CHEBI:64076"/>
    </ligand>
</feature>
<dbReference type="Pfam" id="PF01256">
    <property type="entry name" value="Carb_kinase"/>
    <property type="match status" value="1"/>
</dbReference>
<evidence type="ECO:0000256" key="1">
    <source>
        <dbReference type="ARBA" id="ARBA00000013"/>
    </source>
</evidence>
<comment type="similarity">
    <text evidence="3 19">In the N-terminal section; belongs to the NnrE/AIBP family.</text>
</comment>
<evidence type="ECO:0000256" key="16">
    <source>
        <dbReference type="ARBA" id="ARBA00049209"/>
    </source>
</evidence>
<dbReference type="EC" id="4.2.1.136" evidence="19"/>
<dbReference type="Gene3D" id="3.40.1190.20">
    <property type="match status" value="1"/>
</dbReference>
<sequence length="505" mass="54576">MRYLPTGAQMKQGDQKTITEMGMPSMVLMERAALSVVEMMESEQLDLKKVLVVCGSGNNGGDGFAVARLLHLKGYAVDVWFVGKESSMTEETRLQKQIAVHYGVPVKERVGEDCYTVIVDAIFGIGLSRQVSGTYYNVIENLNQMDAIKVAVDIPSGLSADTGDVLGIAFAADFTVTFAFQKIGMLFGMARKLVGKLVTASIGIEPSVYDGRGDVCYTYDRTDLKNLLPARDPDAHKGNYGKVLLIVGSPGMAGAAYFSAKAAYLTGAGLVQIYTAKENQSNLQQLLPEAIITTYERYEEEKLKELLEWADVVGIGSGLSMSETAQHLLSTTVRCAKKPCMIDADGLNILSKDRALFEKLTPDCILTPHMKEMAGLCGHSVKELKEERFRYFQEFLGSIPSVCVMKDARTLVGRDGRPVYVNTSGNQSMAKGGAGDVLGGMITGLLAQKIEPYEAGTLGVFLHGLAGDAAQKKKGSYSVLASDILDGIAEVLTAESTEMILREKC</sequence>
<dbReference type="Proteomes" id="UP000702954">
    <property type="component" value="Unassembled WGS sequence"/>
</dbReference>
<dbReference type="PIRSF" id="PIRSF017184">
    <property type="entry name" value="Nnr"/>
    <property type="match status" value="1"/>
</dbReference>
<feature type="binding site" evidence="17">
    <location>
        <position position="435"/>
    </location>
    <ligand>
        <name>AMP</name>
        <dbReference type="ChEBI" id="CHEBI:456215"/>
    </ligand>
</feature>
<feature type="binding site" evidence="18">
    <location>
        <position position="156"/>
    </location>
    <ligand>
        <name>K(+)</name>
        <dbReference type="ChEBI" id="CHEBI:29103"/>
    </ligand>
</feature>
<evidence type="ECO:0000313" key="24">
    <source>
        <dbReference type="Proteomes" id="UP000294613"/>
    </source>
</evidence>
<dbReference type="HAMAP" id="MF_01966">
    <property type="entry name" value="NADHX_epimerase"/>
    <property type="match status" value="1"/>
</dbReference>
<feature type="binding site" evidence="17">
    <location>
        <position position="436"/>
    </location>
    <ligand>
        <name>(6S)-NADPHX</name>
        <dbReference type="ChEBI" id="CHEBI:64076"/>
    </ligand>
</feature>
<evidence type="ECO:0000313" key="25">
    <source>
        <dbReference type="Proteomes" id="UP000702954"/>
    </source>
</evidence>
<evidence type="ECO:0000256" key="19">
    <source>
        <dbReference type="PIRNR" id="PIRNR017184"/>
    </source>
</evidence>
<dbReference type="GO" id="GO:0052855">
    <property type="term" value="F:ADP-dependent NAD(P)H-hydrate dehydratase activity"/>
    <property type="evidence" value="ECO:0007669"/>
    <property type="project" value="UniProtKB-UniRule"/>
</dbReference>
<comment type="catalytic activity">
    <reaction evidence="16 17 19">
        <text>(6S)-NADPHX + ADP = AMP + phosphate + NADPH + H(+)</text>
        <dbReference type="Rhea" id="RHEA:32235"/>
        <dbReference type="ChEBI" id="CHEBI:15378"/>
        <dbReference type="ChEBI" id="CHEBI:43474"/>
        <dbReference type="ChEBI" id="CHEBI:57783"/>
        <dbReference type="ChEBI" id="CHEBI:64076"/>
        <dbReference type="ChEBI" id="CHEBI:456215"/>
        <dbReference type="ChEBI" id="CHEBI:456216"/>
        <dbReference type="EC" id="4.2.1.136"/>
    </reaction>
</comment>
<evidence type="ECO:0000256" key="3">
    <source>
        <dbReference type="ARBA" id="ARBA00006001"/>
    </source>
</evidence>
<comment type="caution">
    <text evidence="23">The sequence shown here is derived from an EMBL/GenBank/DDBJ whole genome shotgun (WGS) entry which is preliminary data.</text>
</comment>
<keyword evidence="7 17" id="KW-0067">ATP-binding</keyword>
<dbReference type="NCBIfam" id="TIGR00197">
    <property type="entry name" value="yjeF_nterm"/>
    <property type="match status" value="1"/>
</dbReference>
<evidence type="ECO:0000313" key="23">
    <source>
        <dbReference type="EMBL" id="TCS69291.1"/>
    </source>
</evidence>
<evidence type="ECO:0000256" key="7">
    <source>
        <dbReference type="ARBA" id="ARBA00022840"/>
    </source>
</evidence>
<feature type="binding site" evidence="17">
    <location>
        <begin position="406"/>
        <end position="410"/>
    </location>
    <ligand>
        <name>AMP</name>
        <dbReference type="ChEBI" id="CHEBI:456215"/>
    </ligand>
</feature>
<dbReference type="SUPFAM" id="SSF64153">
    <property type="entry name" value="YjeF N-terminal domain-like"/>
    <property type="match status" value="1"/>
</dbReference>
<dbReference type="Gene3D" id="3.40.50.10260">
    <property type="entry name" value="YjeF N-terminal domain"/>
    <property type="match status" value="1"/>
</dbReference>
<dbReference type="PROSITE" id="PS51385">
    <property type="entry name" value="YJEF_N"/>
    <property type="match status" value="1"/>
</dbReference>
<feature type="binding site" evidence="18">
    <location>
        <position position="153"/>
    </location>
    <ligand>
        <name>(6S)-NADPHX</name>
        <dbReference type="ChEBI" id="CHEBI:64076"/>
    </ligand>
</feature>
<dbReference type="InterPro" id="IPR004443">
    <property type="entry name" value="YjeF_N_dom"/>
</dbReference>